<evidence type="ECO:0000256" key="3">
    <source>
        <dbReference type="ARBA" id="ARBA00022525"/>
    </source>
</evidence>
<feature type="chain" id="PRO_5043976988" description="Granulins domain-containing protein" evidence="5">
    <location>
        <begin position="19"/>
        <end position="136"/>
    </location>
</feature>
<dbReference type="Proteomes" id="UP001497623">
    <property type="component" value="Unassembled WGS sequence"/>
</dbReference>
<proteinExistence type="inferred from homology"/>
<evidence type="ECO:0000256" key="2">
    <source>
        <dbReference type="ARBA" id="ARBA00010093"/>
    </source>
</evidence>
<dbReference type="InterPro" id="IPR039036">
    <property type="entry name" value="Granulin_fam"/>
</dbReference>
<evidence type="ECO:0000313" key="7">
    <source>
        <dbReference type="EMBL" id="CAL4113009.1"/>
    </source>
</evidence>
<dbReference type="AlphaFoldDB" id="A0AAV2R5N9"/>
<sequence>MAVIFVLFLAASAMVIHADDCPGGKVRCPGSMTCCPLGSGSKDFGCCPFPEAQCCKDKVHCCPHGEVCDLTHQACRIHGTEILLKWKVPLHAELIEPVEQPLDIKSEAAFEETNDIHFAERGSCGNNDIFKCLKVK</sequence>
<comment type="similarity">
    <text evidence="2">Belongs to the granulin family.</text>
</comment>
<name>A0AAV2R5N9_MEGNR</name>
<dbReference type="InterPro" id="IPR000118">
    <property type="entry name" value="Granulin"/>
</dbReference>
<evidence type="ECO:0000256" key="1">
    <source>
        <dbReference type="ARBA" id="ARBA00004613"/>
    </source>
</evidence>
<dbReference type="PROSITE" id="PS00799">
    <property type="entry name" value="GRANULINS"/>
    <property type="match status" value="1"/>
</dbReference>
<dbReference type="SMART" id="SM00277">
    <property type="entry name" value="GRAN"/>
    <property type="match status" value="1"/>
</dbReference>
<gene>
    <name evidence="7" type="ORF">MNOR_LOCUS20021</name>
</gene>
<keyword evidence="8" id="KW-1185">Reference proteome</keyword>
<evidence type="ECO:0000313" key="8">
    <source>
        <dbReference type="Proteomes" id="UP001497623"/>
    </source>
</evidence>
<keyword evidence="4" id="KW-1015">Disulfide bond</keyword>
<keyword evidence="3" id="KW-0964">Secreted</keyword>
<dbReference type="Gene3D" id="2.10.25.160">
    <property type="entry name" value="Granulin"/>
    <property type="match status" value="1"/>
</dbReference>
<dbReference type="PANTHER" id="PTHR12274">
    <property type="entry name" value="GRANULIN"/>
    <property type="match status" value="1"/>
</dbReference>
<dbReference type="InterPro" id="IPR037277">
    <property type="entry name" value="Granulin_sf"/>
</dbReference>
<feature type="domain" description="Granulins" evidence="6">
    <location>
        <begin position="55"/>
        <end position="68"/>
    </location>
</feature>
<comment type="caution">
    <text evidence="7">The sequence shown here is derived from an EMBL/GenBank/DDBJ whole genome shotgun (WGS) entry which is preliminary data.</text>
</comment>
<evidence type="ECO:0000256" key="5">
    <source>
        <dbReference type="SAM" id="SignalP"/>
    </source>
</evidence>
<keyword evidence="5" id="KW-0732">Signal</keyword>
<feature type="signal peptide" evidence="5">
    <location>
        <begin position="1"/>
        <end position="18"/>
    </location>
</feature>
<protein>
    <recommendedName>
        <fullName evidence="6">Granulins domain-containing protein</fullName>
    </recommendedName>
</protein>
<accession>A0AAV2R5N9</accession>
<evidence type="ECO:0000256" key="4">
    <source>
        <dbReference type="ARBA" id="ARBA00023157"/>
    </source>
</evidence>
<comment type="subcellular location">
    <subcellularLocation>
        <location evidence="1">Secreted</location>
    </subcellularLocation>
</comment>
<reference evidence="7 8" key="1">
    <citation type="submission" date="2024-05" db="EMBL/GenBank/DDBJ databases">
        <authorList>
            <person name="Wallberg A."/>
        </authorList>
    </citation>
    <scope>NUCLEOTIDE SEQUENCE [LARGE SCALE GENOMIC DNA]</scope>
</reference>
<organism evidence="7 8">
    <name type="scientific">Meganyctiphanes norvegica</name>
    <name type="common">Northern krill</name>
    <name type="synonym">Thysanopoda norvegica</name>
    <dbReference type="NCBI Taxonomy" id="48144"/>
    <lineage>
        <taxon>Eukaryota</taxon>
        <taxon>Metazoa</taxon>
        <taxon>Ecdysozoa</taxon>
        <taxon>Arthropoda</taxon>
        <taxon>Crustacea</taxon>
        <taxon>Multicrustacea</taxon>
        <taxon>Malacostraca</taxon>
        <taxon>Eumalacostraca</taxon>
        <taxon>Eucarida</taxon>
        <taxon>Euphausiacea</taxon>
        <taxon>Euphausiidae</taxon>
        <taxon>Meganyctiphanes</taxon>
    </lineage>
</organism>
<dbReference type="Pfam" id="PF00396">
    <property type="entry name" value="Granulin"/>
    <property type="match status" value="1"/>
</dbReference>
<dbReference type="EMBL" id="CAXKWB010015214">
    <property type="protein sequence ID" value="CAL4113009.1"/>
    <property type="molecule type" value="Genomic_DNA"/>
</dbReference>
<evidence type="ECO:0000259" key="6">
    <source>
        <dbReference type="PROSITE" id="PS00799"/>
    </source>
</evidence>
<feature type="non-terminal residue" evidence="7">
    <location>
        <position position="136"/>
    </location>
</feature>
<dbReference type="PANTHER" id="PTHR12274:SF3">
    <property type="entry name" value="PROGRANULIN"/>
    <property type="match status" value="1"/>
</dbReference>
<dbReference type="GO" id="GO:0005576">
    <property type="term" value="C:extracellular region"/>
    <property type="evidence" value="ECO:0007669"/>
    <property type="project" value="UniProtKB-SubCell"/>
</dbReference>